<dbReference type="GO" id="GO:0031625">
    <property type="term" value="F:ubiquitin protein ligase binding"/>
    <property type="evidence" value="ECO:0007669"/>
    <property type="project" value="TreeGrafter"/>
</dbReference>
<sequence length="455" mass="52383">MKLKTRSVKKRDLKALQKQSETDDAEASSYSQVASCTTKPNLEDIIICQICKDQVDKDHKMCPKCSCIWCSECIQPCFSNKKSVNCPNCRGTIHKKSLKKLPLFEKLKEFFQDVTTFPPAPKVTGCPIHNLPDEYYCKECDILCCSRCALLSESHKTHSFVSLEDIFKVKKESILQLQEKLRGLAKQCQNLLDASSKNVGRSKKHLSNLKGQFERCAKDWIDQFEAKFNTQLEAESNCKNSIEELLTEAKAQNIEFQNLLERDDKANLIRSYNEVAHNARGILVKQDNLKVSKVVGGEDIENHFLPKYTAQECAIPSITNETPEDQYLYSQEFVVVKDKFKLGAKVIQEKNTKKVQISLRIYKPNAREKQYQVLLYHPKSGKLMDEFFLYVDKQKQAEKHILTTIAMNNNFEELKSDDGRLIFQIKVRPASYLQVTLDQQDYIEQLERGKNEPLL</sequence>
<protein>
    <submittedName>
        <fullName evidence="6">Uncharacterized protein</fullName>
    </submittedName>
</protein>
<dbReference type="GO" id="GO:0006513">
    <property type="term" value="P:protein monoubiquitination"/>
    <property type="evidence" value="ECO:0007669"/>
    <property type="project" value="TreeGrafter"/>
</dbReference>
<dbReference type="Gene3D" id="3.30.160.60">
    <property type="entry name" value="Classic Zinc Finger"/>
    <property type="match status" value="1"/>
</dbReference>
<dbReference type="PANTHER" id="PTHR36754:SF2">
    <property type="entry name" value="E3 UBIQUITIN-PROTEIN LIGASE TRIM37"/>
    <property type="match status" value="1"/>
</dbReference>
<dbReference type="GO" id="GO:0008270">
    <property type="term" value="F:zinc ion binding"/>
    <property type="evidence" value="ECO:0007669"/>
    <property type="project" value="UniProtKB-KW"/>
</dbReference>
<dbReference type="Gene3D" id="3.30.40.10">
    <property type="entry name" value="Zinc/RING finger domain, C3HC4 (zinc finger)"/>
    <property type="match status" value="1"/>
</dbReference>
<dbReference type="PROSITE" id="PS50119">
    <property type="entry name" value="ZF_BBOX"/>
    <property type="match status" value="1"/>
</dbReference>
<name>A0AAD1UI37_EUPCR</name>
<proteinExistence type="predicted"/>
<dbReference type="InterPro" id="IPR000315">
    <property type="entry name" value="Znf_B-box"/>
</dbReference>
<keyword evidence="1" id="KW-0479">Metal-binding</keyword>
<keyword evidence="2" id="KW-0862">Zinc</keyword>
<evidence type="ECO:0000256" key="3">
    <source>
        <dbReference type="SAM" id="MobiDB-lite"/>
    </source>
</evidence>
<evidence type="ECO:0000256" key="2">
    <source>
        <dbReference type="PROSITE-ProRule" id="PRU00024"/>
    </source>
</evidence>
<dbReference type="AlphaFoldDB" id="A0AAD1UI37"/>
<evidence type="ECO:0000256" key="1">
    <source>
        <dbReference type="ARBA" id="ARBA00022723"/>
    </source>
</evidence>
<organism evidence="6 7">
    <name type="scientific">Euplotes crassus</name>
    <dbReference type="NCBI Taxonomy" id="5936"/>
    <lineage>
        <taxon>Eukaryota</taxon>
        <taxon>Sar</taxon>
        <taxon>Alveolata</taxon>
        <taxon>Ciliophora</taxon>
        <taxon>Intramacronucleata</taxon>
        <taxon>Spirotrichea</taxon>
        <taxon>Hypotrichia</taxon>
        <taxon>Euplotida</taxon>
        <taxon>Euplotidae</taxon>
        <taxon>Moneuplotes</taxon>
    </lineage>
</organism>
<evidence type="ECO:0000313" key="7">
    <source>
        <dbReference type="Proteomes" id="UP001295684"/>
    </source>
</evidence>
<evidence type="ECO:0000259" key="4">
    <source>
        <dbReference type="PROSITE" id="PS50089"/>
    </source>
</evidence>
<dbReference type="InterPro" id="IPR013083">
    <property type="entry name" value="Znf_RING/FYVE/PHD"/>
</dbReference>
<dbReference type="GO" id="GO:0005164">
    <property type="term" value="F:tumor necrosis factor receptor binding"/>
    <property type="evidence" value="ECO:0007669"/>
    <property type="project" value="TreeGrafter"/>
</dbReference>
<dbReference type="EMBL" id="CAMPGE010008165">
    <property type="protein sequence ID" value="CAI2367072.1"/>
    <property type="molecule type" value="Genomic_DNA"/>
</dbReference>
<dbReference type="GO" id="GO:0005778">
    <property type="term" value="C:peroxisomal membrane"/>
    <property type="evidence" value="ECO:0007669"/>
    <property type="project" value="TreeGrafter"/>
</dbReference>
<dbReference type="InterPro" id="IPR001841">
    <property type="entry name" value="Znf_RING"/>
</dbReference>
<dbReference type="GO" id="GO:0051865">
    <property type="term" value="P:protein autoubiquitination"/>
    <property type="evidence" value="ECO:0007669"/>
    <property type="project" value="TreeGrafter"/>
</dbReference>
<gene>
    <name evidence="6" type="ORF">ECRASSUSDP1_LOCUS8349</name>
</gene>
<feature type="region of interest" description="Disordered" evidence="3">
    <location>
        <begin position="1"/>
        <end position="22"/>
    </location>
</feature>
<dbReference type="GO" id="GO:0070842">
    <property type="term" value="P:aggresome assembly"/>
    <property type="evidence" value="ECO:0007669"/>
    <property type="project" value="TreeGrafter"/>
</dbReference>
<dbReference type="GO" id="GO:0016235">
    <property type="term" value="C:aggresome"/>
    <property type="evidence" value="ECO:0007669"/>
    <property type="project" value="TreeGrafter"/>
</dbReference>
<accession>A0AAD1UI37</accession>
<dbReference type="Proteomes" id="UP001295684">
    <property type="component" value="Unassembled WGS sequence"/>
</dbReference>
<dbReference type="CDD" id="cd19756">
    <property type="entry name" value="Bbox2"/>
    <property type="match status" value="1"/>
</dbReference>
<keyword evidence="7" id="KW-1185">Reference proteome</keyword>
<dbReference type="PANTHER" id="PTHR36754">
    <property type="entry name" value="E3 UBIQUITIN-PROTEIN LIGASE TRIM37"/>
    <property type="match status" value="1"/>
</dbReference>
<dbReference type="SUPFAM" id="SSF57845">
    <property type="entry name" value="B-box zinc-binding domain"/>
    <property type="match status" value="1"/>
</dbReference>
<comment type="caution">
    <text evidence="6">The sequence shown here is derived from an EMBL/GenBank/DDBJ whole genome shotgun (WGS) entry which is preliminary data.</text>
</comment>
<feature type="domain" description="RING-type" evidence="4">
    <location>
        <begin position="48"/>
        <end position="90"/>
    </location>
</feature>
<reference evidence="6" key="1">
    <citation type="submission" date="2023-07" db="EMBL/GenBank/DDBJ databases">
        <authorList>
            <consortium name="AG Swart"/>
            <person name="Singh M."/>
            <person name="Singh A."/>
            <person name="Seah K."/>
            <person name="Emmerich C."/>
        </authorList>
    </citation>
    <scope>NUCLEOTIDE SEQUENCE</scope>
    <source>
        <strain evidence="6">DP1</strain>
    </source>
</reference>
<keyword evidence="2" id="KW-0863">Zinc-finger</keyword>
<evidence type="ECO:0000313" key="6">
    <source>
        <dbReference type="EMBL" id="CAI2367072.1"/>
    </source>
</evidence>
<evidence type="ECO:0000259" key="5">
    <source>
        <dbReference type="PROSITE" id="PS50119"/>
    </source>
</evidence>
<dbReference type="Pfam" id="PF00643">
    <property type="entry name" value="zf-B_box"/>
    <property type="match status" value="1"/>
</dbReference>
<dbReference type="InterPro" id="IPR053003">
    <property type="entry name" value="TRIM_RBCC_E3_ubiq-ligases"/>
</dbReference>
<feature type="compositionally biased region" description="Basic residues" evidence="3">
    <location>
        <begin position="1"/>
        <end position="12"/>
    </location>
</feature>
<dbReference type="GO" id="GO:0061630">
    <property type="term" value="F:ubiquitin protein ligase activity"/>
    <property type="evidence" value="ECO:0007669"/>
    <property type="project" value="TreeGrafter"/>
</dbReference>
<dbReference type="SUPFAM" id="SSF57850">
    <property type="entry name" value="RING/U-box"/>
    <property type="match status" value="1"/>
</dbReference>
<feature type="domain" description="B box-type" evidence="5">
    <location>
        <begin position="121"/>
        <end position="163"/>
    </location>
</feature>
<dbReference type="PROSITE" id="PS50089">
    <property type="entry name" value="ZF_RING_2"/>
    <property type="match status" value="1"/>
</dbReference>